<keyword evidence="9" id="KW-1185">Reference proteome</keyword>
<evidence type="ECO:0000256" key="1">
    <source>
        <dbReference type="ARBA" id="ARBA00004781"/>
    </source>
</evidence>
<dbReference type="GO" id="GO:0008831">
    <property type="term" value="F:dTDP-4-dehydrorhamnose reductase activity"/>
    <property type="evidence" value="ECO:0007669"/>
    <property type="project" value="UniProtKB-EC"/>
</dbReference>
<comment type="function">
    <text evidence="6">Catalyzes the reduction of dTDP-6-deoxy-L-lyxo-4-hexulose to yield dTDP-L-rhamnose.</text>
</comment>
<keyword evidence="6 8" id="KW-0560">Oxidoreductase</keyword>
<comment type="pathway">
    <text evidence="1 6">Carbohydrate biosynthesis; dTDP-L-rhamnose biosynthesis.</text>
</comment>
<sequence>MIKILLFGKDGQLGKAFQKHFASLNVNLLSNTQIQYVGRAQCDLSDDASIDELLSQFQPHLIINAAAYTAVDKAETESELAFAINAKAPERMALYAANNNATFLHYSTDYVFDGEKYGFYLEGDMRNPLGVYGKSKASGEEAVVRAFAAGTGGQYAIFRTSWVYGDGGNFIRTILRLAKERAELGIIHDQYGVPTSADWLAKMSLNLALSGQLELKKFPSGIYHAVPSGETSWHGLACLAVQSALDAGVELKAKPAAIRPILAVDYPLPAPRPMNSRMETAKLRHALVMSLGDSSDSYNDQTINSLFPRWDLLVQKYVAELAAKNLI</sequence>
<evidence type="ECO:0000259" key="7">
    <source>
        <dbReference type="Pfam" id="PF04321"/>
    </source>
</evidence>
<dbReference type="InterPro" id="IPR029903">
    <property type="entry name" value="RmlD-like-bd"/>
</dbReference>
<feature type="domain" description="RmlD-like substrate binding" evidence="7">
    <location>
        <begin position="3"/>
        <end position="290"/>
    </location>
</feature>
<dbReference type="Proteomes" id="UP001161160">
    <property type="component" value="Unassembled WGS sequence"/>
</dbReference>
<comment type="cofactor">
    <cofactor evidence="6">
        <name>Mg(2+)</name>
        <dbReference type="ChEBI" id="CHEBI:18420"/>
    </cofactor>
    <text evidence="6">Binds 1 Mg(2+) ion per monomer.</text>
</comment>
<evidence type="ECO:0000313" key="9">
    <source>
        <dbReference type="Proteomes" id="UP001161160"/>
    </source>
</evidence>
<evidence type="ECO:0000256" key="2">
    <source>
        <dbReference type="ARBA" id="ARBA00010944"/>
    </source>
</evidence>
<evidence type="ECO:0000256" key="4">
    <source>
        <dbReference type="ARBA" id="ARBA00017099"/>
    </source>
</evidence>
<accession>A0AA43M9D5</accession>
<dbReference type="RefSeq" id="WP_280756926.1">
    <property type="nucleotide sequence ID" value="NZ_JARXXW010000010.1"/>
</dbReference>
<gene>
    <name evidence="8" type="ORF">M2127_001924</name>
</gene>
<keyword evidence="6" id="KW-0521">NADP</keyword>
<comment type="similarity">
    <text evidence="2 6">Belongs to the dTDP-4-dehydrorhamnose reductase family.</text>
</comment>
<reference evidence="8" key="1">
    <citation type="submission" date="2023-04" db="EMBL/GenBank/DDBJ databases">
        <title>Genome Encyclopedia of Bacteria and Archaea VI: Functional Genomics of Type Strains.</title>
        <authorList>
            <person name="Whitman W."/>
        </authorList>
    </citation>
    <scope>NUCLEOTIDE SEQUENCE</scope>
    <source>
        <strain evidence="8">Enz.4-51</strain>
    </source>
</reference>
<dbReference type="GO" id="GO:0019305">
    <property type="term" value="P:dTDP-rhamnose biosynthetic process"/>
    <property type="evidence" value="ECO:0007669"/>
    <property type="project" value="TreeGrafter"/>
</dbReference>
<evidence type="ECO:0000313" key="8">
    <source>
        <dbReference type="EMBL" id="MDH6504598.1"/>
    </source>
</evidence>
<dbReference type="EC" id="1.1.1.133" evidence="3 6"/>
<organism evidence="8 9">
    <name type="scientific">Polynucleobacter sphagniphilus</name>
    <dbReference type="NCBI Taxonomy" id="1743169"/>
    <lineage>
        <taxon>Bacteria</taxon>
        <taxon>Pseudomonadati</taxon>
        <taxon>Pseudomonadota</taxon>
        <taxon>Betaproteobacteria</taxon>
        <taxon>Burkholderiales</taxon>
        <taxon>Burkholderiaceae</taxon>
        <taxon>Polynucleobacter</taxon>
    </lineage>
</organism>
<dbReference type="PANTHER" id="PTHR10491">
    <property type="entry name" value="DTDP-4-DEHYDRORHAMNOSE REDUCTASE"/>
    <property type="match status" value="1"/>
</dbReference>
<comment type="caution">
    <text evidence="8">The sequence shown here is derived from an EMBL/GenBank/DDBJ whole genome shotgun (WGS) entry which is preliminary data.</text>
</comment>
<evidence type="ECO:0000256" key="3">
    <source>
        <dbReference type="ARBA" id="ARBA00012929"/>
    </source>
</evidence>
<name>A0AA43M9D5_9BURK</name>
<dbReference type="PANTHER" id="PTHR10491:SF4">
    <property type="entry name" value="METHIONINE ADENOSYLTRANSFERASE 2 SUBUNIT BETA"/>
    <property type="match status" value="1"/>
</dbReference>
<proteinExistence type="inferred from homology"/>
<dbReference type="Pfam" id="PF04321">
    <property type="entry name" value="RmlD_sub_bind"/>
    <property type="match status" value="1"/>
</dbReference>
<dbReference type="AlphaFoldDB" id="A0AA43M9D5"/>
<dbReference type="Gene3D" id="3.40.50.720">
    <property type="entry name" value="NAD(P)-binding Rossmann-like Domain"/>
    <property type="match status" value="1"/>
</dbReference>
<protein>
    <recommendedName>
        <fullName evidence="4 6">dTDP-4-dehydrorhamnose reductase</fullName>
        <ecNumber evidence="3 6">1.1.1.133</ecNumber>
    </recommendedName>
</protein>
<dbReference type="GO" id="GO:0005829">
    <property type="term" value="C:cytosol"/>
    <property type="evidence" value="ECO:0007669"/>
    <property type="project" value="TreeGrafter"/>
</dbReference>
<dbReference type="Gene3D" id="3.90.25.10">
    <property type="entry name" value="UDP-galactose 4-epimerase, domain 1"/>
    <property type="match status" value="1"/>
</dbReference>
<evidence type="ECO:0000256" key="5">
    <source>
        <dbReference type="ARBA" id="ARBA00048200"/>
    </source>
</evidence>
<dbReference type="EMBL" id="JARXYA010000010">
    <property type="protein sequence ID" value="MDH6504598.1"/>
    <property type="molecule type" value="Genomic_DNA"/>
</dbReference>
<dbReference type="NCBIfam" id="TIGR01214">
    <property type="entry name" value="rmlD"/>
    <property type="match status" value="1"/>
</dbReference>
<dbReference type="SUPFAM" id="SSF51735">
    <property type="entry name" value="NAD(P)-binding Rossmann-fold domains"/>
    <property type="match status" value="1"/>
</dbReference>
<dbReference type="InterPro" id="IPR036291">
    <property type="entry name" value="NAD(P)-bd_dom_sf"/>
</dbReference>
<comment type="catalytic activity">
    <reaction evidence="5 6">
        <text>dTDP-beta-L-rhamnose + NADP(+) = dTDP-4-dehydro-beta-L-rhamnose + NADPH + H(+)</text>
        <dbReference type="Rhea" id="RHEA:21796"/>
        <dbReference type="ChEBI" id="CHEBI:15378"/>
        <dbReference type="ChEBI" id="CHEBI:57510"/>
        <dbReference type="ChEBI" id="CHEBI:57783"/>
        <dbReference type="ChEBI" id="CHEBI:58349"/>
        <dbReference type="ChEBI" id="CHEBI:62830"/>
        <dbReference type="EC" id="1.1.1.133"/>
    </reaction>
</comment>
<dbReference type="CDD" id="cd05254">
    <property type="entry name" value="dTDP_HR_like_SDR_e"/>
    <property type="match status" value="1"/>
</dbReference>
<evidence type="ECO:0000256" key="6">
    <source>
        <dbReference type="RuleBase" id="RU364082"/>
    </source>
</evidence>
<dbReference type="InterPro" id="IPR005913">
    <property type="entry name" value="dTDP_dehydrorham_reduct"/>
</dbReference>